<evidence type="ECO:0000256" key="2">
    <source>
        <dbReference type="SAM" id="SignalP"/>
    </source>
</evidence>
<sequence>MKKLISLIPILIASFSLAQTYQGKINKVSENGLHQILLTPEVRSASQNNIDFLRIFDSKNNEVPYVFYEGKSSNSSSKNFTIISKSAVPNVATSIIISNENALNIDHLTLKIANTDVEKKYNISGSNDQKEWFGLVINQKVIGLNDAGENFVERDFTFPLNNYKFLKFDFIDKNSLPINILEASLEENHSINQSKTELQNFTQKIETNKKLKQTRITITFPNSQVIDGISFEISSPSYYLRDARILINKTRVYKKSTENYVENISAFQLNSKSKNRFDVQSFFAKEFIIEIDNQDNPALEIKKTNLFQSPVSILTDLKPNENYTLKIDSTWSAPQYDLANSGIDFNQNYPVTTISNLEKLEQAKSKEAEKNFWQTPLFMWICIVLAVAIIGYFAVGLVKDINKES</sequence>
<dbReference type="Proteomes" id="UP000185207">
    <property type="component" value="Unassembled WGS sequence"/>
</dbReference>
<protein>
    <recommendedName>
        <fullName evidence="5">DUF3999 family protein</fullName>
    </recommendedName>
</protein>
<dbReference type="RefSeq" id="WP_074233072.1">
    <property type="nucleotide sequence ID" value="NZ_FSRK01000001.1"/>
</dbReference>
<proteinExistence type="predicted"/>
<dbReference type="EMBL" id="FSRK01000001">
    <property type="protein sequence ID" value="SIN76707.1"/>
    <property type="molecule type" value="Genomic_DNA"/>
</dbReference>
<keyword evidence="1" id="KW-1133">Transmembrane helix</keyword>
<accession>A0A1N6E167</accession>
<keyword evidence="4" id="KW-1185">Reference proteome</keyword>
<feature type="transmembrane region" description="Helical" evidence="1">
    <location>
        <begin position="377"/>
        <end position="398"/>
    </location>
</feature>
<feature type="signal peptide" evidence="2">
    <location>
        <begin position="1"/>
        <end position="18"/>
    </location>
</feature>
<feature type="chain" id="PRO_5013246764" description="DUF3999 family protein" evidence="2">
    <location>
        <begin position="19"/>
        <end position="405"/>
    </location>
</feature>
<gene>
    <name evidence="3" type="ORF">SAMN05444409_0208</name>
</gene>
<evidence type="ECO:0000313" key="4">
    <source>
        <dbReference type="Proteomes" id="UP000185207"/>
    </source>
</evidence>
<reference evidence="4" key="1">
    <citation type="submission" date="2016-11" db="EMBL/GenBank/DDBJ databases">
        <authorList>
            <person name="Varghese N."/>
            <person name="Submissions S."/>
        </authorList>
    </citation>
    <scope>NUCLEOTIDE SEQUENCE [LARGE SCALE GENOMIC DNA]</scope>
    <source>
        <strain evidence="4">DSM 27623</strain>
    </source>
</reference>
<dbReference type="AlphaFoldDB" id="A0A1N6E167"/>
<evidence type="ECO:0008006" key="5">
    <source>
        <dbReference type="Google" id="ProtNLM"/>
    </source>
</evidence>
<evidence type="ECO:0000256" key="1">
    <source>
        <dbReference type="SAM" id="Phobius"/>
    </source>
</evidence>
<keyword evidence="1" id="KW-0472">Membrane</keyword>
<keyword evidence="2" id="KW-0732">Signal</keyword>
<organism evidence="3 4">
    <name type="scientific">Epilithonimonas zeae</name>
    <dbReference type="NCBI Taxonomy" id="1416779"/>
    <lineage>
        <taxon>Bacteria</taxon>
        <taxon>Pseudomonadati</taxon>
        <taxon>Bacteroidota</taxon>
        <taxon>Flavobacteriia</taxon>
        <taxon>Flavobacteriales</taxon>
        <taxon>Weeksellaceae</taxon>
        <taxon>Chryseobacterium group</taxon>
        <taxon>Epilithonimonas</taxon>
    </lineage>
</organism>
<evidence type="ECO:0000313" key="3">
    <source>
        <dbReference type="EMBL" id="SIN76707.1"/>
    </source>
</evidence>
<dbReference type="OrthoDB" id="994644at2"/>
<dbReference type="STRING" id="1416779.SAMN05444409_0208"/>
<keyword evidence="1" id="KW-0812">Transmembrane</keyword>
<name>A0A1N6E167_9FLAO</name>